<dbReference type="PROSITE" id="PS50846">
    <property type="entry name" value="HMA_2"/>
    <property type="match status" value="1"/>
</dbReference>
<dbReference type="NCBIfam" id="TIGR00003">
    <property type="entry name" value="copper ion binding protein"/>
    <property type="match status" value="1"/>
</dbReference>
<dbReference type="OrthoDB" id="9813965at2"/>
<evidence type="ECO:0000313" key="3">
    <source>
        <dbReference type="EMBL" id="TCP68341.1"/>
    </source>
</evidence>
<gene>
    <name evidence="3" type="ORF">EDD57_11728</name>
</gene>
<name>A0A4R2S7H1_9BACL</name>
<feature type="domain" description="HMA" evidence="2">
    <location>
        <begin position="1"/>
        <end position="65"/>
    </location>
</feature>
<dbReference type="FunFam" id="3.30.70.100:FF:000001">
    <property type="entry name" value="ATPase copper transporting beta"/>
    <property type="match status" value="1"/>
</dbReference>
<dbReference type="RefSeq" id="WP_131848778.1">
    <property type="nucleotide sequence ID" value="NZ_SLXV01000017.1"/>
</dbReference>
<protein>
    <submittedName>
        <fullName evidence="3">Copper chaperone</fullName>
    </submittedName>
</protein>
<comment type="caution">
    <text evidence="3">The sequence shown here is derived from an EMBL/GenBank/DDBJ whole genome shotgun (WGS) entry which is preliminary data.</text>
</comment>
<evidence type="ECO:0000313" key="4">
    <source>
        <dbReference type="Proteomes" id="UP000294746"/>
    </source>
</evidence>
<accession>A0A4R2S7H1</accession>
<reference evidence="3 4" key="1">
    <citation type="submission" date="2019-03" db="EMBL/GenBank/DDBJ databases">
        <title>Genomic Encyclopedia of Type Strains, Phase IV (KMG-IV): sequencing the most valuable type-strain genomes for metagenomic binning, comparative biology and taxonomic classification.</title>
        <authorList>
            <person name="Goeker M."/>
        </authorList>
    </citation>
    <scope>NUCLEOTIDE SEQUENCE [LARGE SCALE GENOMIC DNA]</scope>
    <source>
        <strain evidence="3 4">DSM 46831</strain>
    </source>
</reference>
<dbReference type="AlphaFoldDB" id="A0A4R2S7H1"/>
<dbReference type="SUPFAM" id="SSF55008">
    <property type="entry name" value="HMA, heavy metal-associated domain"/>
    <property type="match status" value="1"/>
</dbReference>
<dbReference type="Proteomes" id="UP000294746">
    <property type="component" value="Unassembled WGS sequence"/>
</dbReference>
<dbReference type="Pfam" id="PF00403">
    <property type="entry name" value="HMA"/>
    <property type="match status" value="1"/>
</dbReference>
<sequence length="65" mass="7274">MIQILQVEGMSCNHCVKTIEGALEKIEVKANVDLVGKSVTVEFHEEKVTLEQIKEAIENQGFDVM</sequence>
<keyword evidence="4" id="KW-1185">Reference proteome</keyword>
<organism evidence="3 4">
    <name type="scientific">Baia soyae</name>
    <dbReference type="NCBI Taxonomy" id="1544746"/>
    <lineage>
        <taxon>Bacteria</taxon>
        <taxon>Bacillati</taxon>
        <taxon>Bacillota</taxon>
        <taxon>Bacilli</taxon>
        <taxon>Bacillales</taxon>
        <taxon>Thermoactinomycetaceae</taxon>
        <taxon>Baia</taxon>
    </lineage>
</organism>
<keyword evidence="1" id="KW-0479">Metal-binding</keyword>
<dbReference type="InterPro" id="IPR006122">
    <property type="entry name" value="HMA_Cu_ion-bd"/>
</dbReference>
<dbReference type="EMBL" id="SLXV01000017">
    <property type="protein sequence ID" value="TCP68341.1"/>
    <property type="molecule type" value="Genomic_DNA"/>
</dbReference>
<dbReference type="Gene3D" id="3.30.70.100">
    <property type="match status" value="1"/>
</dbReference>
<dbReference type="CDD" id="cd00371">
    <property type="entry name" value="HMA"/>
    <property type="match status" value="1"/>
</dbReference>
<evidence type="ECO:0000256" key="1">
    <source>
        <dbReference type="ARBA" id="ARBA00022723"/>
    </source>
</evidence>
<dbReference type="InterPro" id="IPR006121">
    <property type="entry name" value="HMA_dom"/>
</dbReference>
<evidence type="ECO:0000259" key="2">
    <source>
        <dbReference type="PROSITE" id="PS50846"/>
    </source>
</evidence>
<dbReference type="GO" id="GO:0005507">
    <property type="term" value="F:copper ion binding"/>
    <property type="evidence" value="ECO:0007669"/>
    <property type="project" value="InterPro"/>
</dbReference>
<dbReference type="InterPro" id="IPR036163">
    <property type="entry name" value="HMA_dom_sf"/>
</dbReference>
<proteinExistence type="predicted"/>